<sequence length="134" mass="15823">MKDHKLYQFIDRELEKLAMLWSIEEGLFGLYQLFEDINRYSFLTIADKYAIVYDLLNEIILEELATLEEFTDAQLTTKVKDVELVDISLILDNPRSWDVNAQPTYSLCLTSKGEQYMDSRPNELKQLEERSKLF</sequence>
<gene>
    <name evidence="1" type="ORF">ACFQ4C_30120</name>
</gene>
<dbReference type="EMBL" id="JBHTLP010000045">
    <property type="protein sequence ID" value="MFD1145421.1"/>
    <property type="molecule type" value="Genomic_DNA"/>
</dbReference>
<comment type="caution">
    <text evidence="1">The sequence shown here is derived from an EMBL/GenBank/DDBJ whole genome shotgun (WGS) entry which is preliminary data.</text>
</comment>
<accession>A0ABW3QGW7</accession>
<organism evidence="1 2">
    <name type="scientific">Larkinella insperata</name>
    <dbReference type="NCBI Taxonomy" id="332158"/>
    <lineage>
        <taxon>Bacteria</taxon>
        <taxon>Pseudomonadati</taxon>
        <taxon>Bacteroidota</taxon>
        <taxon>Cytophagia</taxon>
        <taxon>Cytophagales</taxon>
        <taxon>Spirosomataceae</taxon>
        <taxon>Larkinella</taxon>
    </lineage>
</organism>
<keyword evidence="2" id="KW-1185">Reference proteome</keyword>
<proteinExistence type="predicted"/>
<reference evidence="2" key="1">
    <citation type="journal article" date="2019" name="Int. J. Syst. Evol. Microbiol.">
        <title>The Global Catalogue of Microorganisms (GCM) 10K type strain sequencing project: providing services to taxonomists for standard genome sequencing and annotation.</title>
        <authorList>
            <consortium name="The Broad Institute Genomics Platform"/>
            <consortium name="The Broad Institute Genome Sequencing Center for Infectious Disease"/>
            <person name="Wu L."/>
            <person name="Ma J."/>
        </authorList>
    </citation>
    <scope>NUCLEOTIDE SEQUENCE [LARGE SCALE GENOMIC DNA]</scope>
    <source>
        <strain evidence="2">CCUG 55608</strain>
    </source>
</reference>
<dbReference type="Proteomes" id="UP001597116">
    <property type="component" value="Unassembled WGS sequence"/>
</dbReference>
<name>A0ABW3QGW7_9BACT</name>
<protein>
    <submittedName>
        <fullName evidence="1">Uncharacterized protein</fullName>
    </submittedName>
</protein>
<dbReference type="RefSeq" id="WP_379885742.1">
    <property type="nucleotide sequence ID" value="NZ_JBHTLP010000045.1"/>
</dbReference>
<evidence type="ECO:0000313" key="2">
    <source>
        <dbReference type="Proteomes" id="UP001597116"/>
    </source>
</evidence>
<evidence type="ECO:0000313" key="1">
    <source>
        <dbReference type="EMBL" id="MFD1145421.1"/>
    </source>
</evidence>